<comment type="caution">
    <text evidence="3">The sequence shown here is derived from an EMBL/GenBank/DDBJ whole genome shotgun (WGS) entry which is preliminary data.</text>
</comment>
<dbReference type="PANTHER" id="PTHR46672">
    <property type="entry name" value="OS08G0495500 PROTEIN-RELATED"/>
    <property type="match status" value="1"/>
</dbReference>
<name>A0AAW2KZ83_9LAMI</name>
<dbReference type="CDD" id="cd18186">
    <property type="entry name" value="BTB_POZ_ZBTB_KLHL-like"/>
    <property type="match status" value="1"/>
</dbReference>
<feature type="domain" description="BTB" evidence="2">
    <location>
        <begin position="162"/>
        <end position="232"/>
    </location>
</feature>
<dbReference type="SMART" id="SM00225">
    <property type="entry name" value="BTB"/>
    <property type="match status" value="1"/>
</dbReference>
<reference evidence="3" key="2">
    <citation type="journal article" date="2024" name="Plant">
        <title>Genomic evolution and insights into agronomic trait innovations of Sesamum species.</title>
        <authorList>
            <person name="Miao H."/>
            <person name="Wang L."/>
            <person name="Qu L."/>
            <person name="Liu H."/>
            <person name="Sun Y."/>
            <person name="Le M."/>
            <person name="Wang Q."/>
            <person name="Wei S."/>
            <person name="Zheng Y."/>
            <person name="Lin W."/>
            <person name="Duan Y."/>
            <person name="Cao H."/>
            <person name="Xiong S."/>
            <person name="Wang X."/>
            <person name="Wei L."/>
            <person name="Li C."/>
            <person name="Ma Q."/>
            <person name="Ju M."/>
            <person name="Zhao R."/>
            <person name="Li G."/>
            <person name="Mu C."/>
            <person name="Tian Q."/>
            <person name="Mei H."/>
            <person name="Zhang T."/>
            <person name="Gao T."/>
            <person name="Zhang H."/>
        </authorList>
    </citation>
    <scope>NUCLEOTIDE SEQUENCE</scope>
    <source>
        <strain evidence="3">G01</strain>
    </source>
</reference>
<dbReference type="EMBL" id="JACGWK010000016">
    <property type="protein sequence ID" value="KAL0310913.1"/>
    <property type="molecule type" value="Genomic_DNA"/>
</dbReference>
<accession>A0AAW2KZ83</accession>
<dbReference type="InterPro" id="IPR011333">
    <property type="entry name" value="SKP1/BTB/POZ_sf"/>
</dbReference>
<protein>
    <submittedName>
        <fullName evidence="3">BTB/POZ domain-containing protein</fullName>
    </submittedName>
</protein>
<dbReference type="CDD" id="cd14733">
    <property type="entry name" value="BACK"/>
    <property type="match status" value="1"/>
</dbReference>
<dbReference type="InterPro" id="IPR044714">
    <property type="entry name" value="AtSIBP1-like"/>
</dbReference>
<evidence type="ECO:0000259" key="2">
    <source>
        <dbReference type="PROSITE" id="PS50097"/>
    </source>
</evidence>
<organism evidence="3">
    <name type="scientific">Sesamum angustifolium</name>
    <dbReference type="NCBI Taxonomy" id="2727405"/>
    <lineage>
        <taxon>Eukaryota</taxon>
        <taxon>Viridiplantae</taxon>
        <taxon>Streptophyta</taxon>
        <taxon>Embryophyta</taxon>
        <taxon>Tracheophyta</taxon>
        <taxon>Spermatophyta</taxon>
        <taxon>Magnoliopsida</taxon>
        <taxon>eudicotyledons</taxon>
        <taxon>Gunneridae</taxon>
        <taxon>Pentapetalae</taxon>
        <taxon>asterids</taxon>
        <taxon>lamiids</taxon>
        <taxon>Lamiales</taxon>
        <taxon>Pedaliaceae</taxon>
        <taxon>Sesamum</taxon>
    </lineage>
</organism>
<comment type="pathway">
    <text evidence="1">Protein modification; protein ubiquitination.</text>
</comment>
<dbReference type="InterPro" id="IPR000210">
    <property type="entry name" value="BTB/POZ_dom"/>
</dbReference>
<dbReference type="AlphaFoldDB" id="A0AAW2KZ83"/>
<dbReference type="Pfam" id="PF00651">
    <property type="entry name" value="BTB"/>
    <property type="match status" value="1"/>
</dbReference>
<dbReference type="SUPFAM" id="SSF54695">
    <property type="entry name" value="POZ domain"/>
    <property type="match status" value="1"/>
</dbReference>
<sequence>MSESAYRVETTSRLAQWRIENLASCTYRKSDPFKIGKWNWHLSVEKNRTLFIKLFPEISNLTRENPPIASFISEWCPQWEIGSVWFIQKLLISSSRATKISSGLEVPLTGKFIIDVEFLDLKIASPDGSGPCSIWAEGFPNAQSNETALSSLGRMLSESIHTDIVINASDGTITAHRAVLASRSPVFRSMFSHDLKEKEMLALLRAADKYDISDLKEACHESLLEDIDTKNVLERLQNASLYQLPKLKSSCMRYLVKFGKIYDIRDDFNSFLQCADRELIAEVLNEILAAWKGF</sequence>
<dbReference type="PANTHER" id="PTHR46672:SF4">
    <property type="entry name" value="OS08G0495500 PROTEIN"/>
    <property type="match status" value="1"/>
</dbReference>
<evidence type="ECO:0000313" key="3">
    <source>
        <dbReference type="EMBL" id="KAL0310913.1"/>
    </source>
</evidence>
<proteinExistence type="predicted"/>
<evidence type="ECO:0000256" key="1">
    <source>
        <dbReference type="ARBA" id="ARBA00004906"/>
    </source>
</evidence>
<gene>
    <name evidence="3" type="ORF">Sangu_2386000</name>
</gene>
<dbReference type="Gene3D" id="3.30.710.10">
    <property type="entry name" value="Potassium Channel Kv1.1, Chain A"/>
    <property type="match status" value="2"/>
</dbReference>
<dbReference type="PROSITE" id="PS50097">
    <property type="entry name" value="BTB"/>
    <property type="match status" value="1"/>
</dbReference>
<reference evidence="3" key="1">
    <citation type="submission" date="2020-06" db="EMBL/GenBank/DDBJ databases">
        <authorList>
            <person name="Li T."/>
            <person name="Hu X."/>
            <person name="Zhang T."/>
            <person name="Song X."/>
            <person name="Zhang H."/>
            <person name="Dai N."/>
            <person name="Sheng W."/>
            <person name="Hou X."/>
            <person name="Wei L."/>
        </authorList>
    </citation>
    <scope>NUCLEOTIDE SEQUENCE</scope>
    <source>
        <strain evidence="3">G01</strain>
        <tissue evidence="3">Leaf</tissue>
    </source>
</reference>